<protein>
    <submittedName>
        <fullName evidence="1">Uncharacterized protein</fullName>
    </submittedName>
</protein>
<name>A0ACB6SAM2_9PLEO</name>
<reference evidence="1" key="1">
    <citation type="journal article" date="2020" name="Stud. Mycol.">
        <title>101 Dothideomycetes genomes: a test case for predicting lifestyles and emergence of pathogens.</title>
        <authorList>
            <person name="Haridas S."/>
            <person name="Albert R."/>
            <person name="Binder M."/>
            <person name="Bloem J."/>
            <person name="Labutti K."/>
            <person name="Salamov A."/>
            <person name="Andreopoulos B."/>
            <person name="Baker S."/>
            <person name="Barry K."/>
            <person name="Bills G."/>
            <person name="Bluhm B."/>
            <person name="Cannon C."/>
            <person name="Castanera R."/>
            <person name="Culley D."/>
            <person name="Daum C."/>
            <person name="Ezra D."/>
            <person name="Gonzalez J."/>
            <person name="Henrissat B."/>
            <person name="Kuo A."/>
            <person name="Liang C."/>
            <person name="Lipzen A."/>
            <person name="Lutzoni F."/>
            <person name="Magnuson J."/>
            <person name="Mondo S."/>
            <person name="Nolan M."/>
            <person name="Ohm R."/>
            <person name="Pangilinan J."/>
            <person name="Park H.-J."/>
            <person name="Ramirez L."/>
            <person name="Alfaro M."/>
            <person name="Sun H."/>
            <person name="Tritt A."/>
            <person name="Yoshinaga Y."/>
            <person name="Zwiers L.-H."/>
            <person name="Turgeon B."/>
            <person name="Goodwin S."/>
            <person name="Spatafora J."/>
            <person name="Crous P."/>
            <person name="Grigoriev I."/>
        </authorList>
    </citation>
    <scope>NUCLEOTIDE SEQUENCE</scope>
    <source>
        <strain evidence="1">CBS 525.71</strain>
    </source>
</reference>
<dbReference type="Proteomes" id="UP000799754">
    <property type="component" value="Unassembled WGS sequence"/>
</dbReference>
<organism evidence="1 2">
    <name type="scientific">Macroventuria anomochaeta</name>
    <dbReference type="NCBI Taxonomy" id="301207"/>
    <lineage>
        <taxon>Eukaryota</taxon>
        <taxon>Fungi</taxon>
        <taxon>Dikarya</taxon>
        <taxon>Ascomycota</taxon>
        <taxon>Pezizomycotina</taxon>
        <taxon>Dothideomycetes</taxon>
        <taxon>Pleosporomycetidae</taxon>
        <taxon>Pleosporales</taxon>
        <taxon>Pleosporineae</taxon>
        <taxon>Didymellaceae</taxon>
        <taxon>Macroventuria</taxon>
    </lineage>
</organism>
<evidence type="ECO:0000313" key="2">
    <source>
        <dbReference type="Proteomes" id="UP000799754"/>
    </source>
</evidence>
<evidence type="ECO:0000313" key="1">
    <source>
        <dbReference type="EMBL" id="KAF2631022.1"/>
    </source>
</evidence>
<proteinExistence type="predicted"/>
<gene>
    <name evidence="1" type="ORF">BU25DRAFT_407589</name>
</gene>
<accession>A0ACB6SAM2</accession>
<dbReference type="EMBL" id="MU006705">
    <property type="protein sequence ID" value="KAF2631022.1"/>
    <property type="molecule type" value="Genomic_DNA"/>
</dbReference>
<comment type="caution">
    <text evidence="1">The sequence shown here is derived from an EMBL/GenBank/DDBJ whole genome shotgun (WGS) entry which is preliminary data.</text>
</comment>
<sequence length="228" mass="24151">MMYISFLLLSFCTLTLAIPPYTPPFSSKTCPASTPVTRTYKTVIRTTITTTTLAPRHCPSFSTQVDTPAPWSSCTFNAATCIRPACLQLSTITQPCITDSCCTRTATDTVYAPCPTACPTGCATSWTVVSSCAGPPSLSTTTLTPPPSSKPTPSRPCYTHTVSGTNACPEDTLGCASPDCIVLSTTTVPLDTVEGCSATPRVTKSRECRGYCHGECAVQWVTETASDW</sequence>
<keyword evidence="2" id="KW-1185">Reference proteome</keyword>